<dbReference type="ESTHER" id="bacha-BH2806">
    <property type="family name" value="Hormone-sensitive_lipase_like"/>
</dbReference>
<dbReference type="PANTHER" id="PTHR48081:SF8">
    <property type="entry name" value="ALPHA_BETA HYDROLASE FOLD-3 DOMAIN-CONTAINING PROTEIN-RELATED"/>
    <property type="match status" value="1"/>
</dbReference>
<dbReference type="Proteomes" id="UP000001258">
    <property type="component" value="Chromosome"/>
</dbReference>
<dbReference type="EMBL" id="BA000004">
    <property type="protein sequence ID" value="BAB06525.1"/>
    <property type="molecule type" value="Genomic_DNA"/>
</dbReference>
<evidence type="ECO:0000313" key="3">
    <source>
        <dbReference type="EMBL" id="BAB06525.1"/>
    </source>
</evidence>
<evidence type="ECO:0000256" key="1">
    <source>
        <dbReference type="ARBA" id="ARBA00022801"/>
    </source>
</evidence>
<dbReference type="InterPro" id="IPR029058">
    <property type="entry name" value="AB_hydrolase_fold"/>
</dbReference>
<name>Q9K944_HALH5</name>
<dbReference type="RefSeq" id="WP_010898954.1">
    <property type="nucleotide sequence ID" value="NC_002570.2"/>
</dbReference>
<dbReference type="KEGG" id="bha:BH2806"/>
<feature type="domain" description="Alpha/beta hydrolase fold-3" evidence="2">
    <location>
        <begin position="87"/>
        <end position="291"/>
    </location>
</feature>
<accession>Q9K944</accession>
<keyword evidence="1" id="KW-0378">Hydrolase</keyword>
<dbReference type="GO" id="GO:0016787">
    <property type="term" value="F:hydrolase activity"/>
    <property type="evidence" value="ECO:0007669"/>
    <property type="project" value="UniProtKB-KW"/>
</dbReference>
<dbReference type="HOGENOM" id="CLU_012494_6_0_9"/>
<dbReference type="InterPro" id="IPR050300">
    <property type="entry name" value="GDXG_lipolytic_enzyme"/>
</dbReference>
<evidence type="ECO:0000259" key="2">
    <source>
        <dbReference type="Pfam" id="PF07859"/>
    </source>
</evidence>
<dbReference type="InterPro" id="IPR013094">
    <property type="entry name" value="AB_hydrolase_3"/>
</dbReference>
<protein>
    <submittedName>
        <fullName evidence="3">Carboxylesterase</fullName>
    </submittedName>
</protein>
<dbReference type="Pfam" id="PF07859">
    <property type="entry name" value="Abhydrolase_3"/>
    <property type="match status" value="1"/>
</dbReference>
<dbReference type="SUPFAM" id="SSF53474">
    <property type="entry name" value="alpha/beta-Hydrolases"/>
    <property type="match status" value="1"/>
</dbReference>
<reference evidence="3 4" key="1">
    <citation type="journal article" date="2000" name="Nucleic Acids Res.">
        <title>Complete genome sequence of the alkaliphilic bacterium Bacillus halodurans and genomic sequence comparison with Bacillus subtilis.</title>
        <authorList>
            <person name="Takami H."/>
            <person name="Nakasone K."/>
            <person name="Takaki Y."/>
            <person name="Maeno G."/>
            <person name="Sasaki R."/>
            <person name="Masui N."/>
            <person name="Fuji F."/>
            <person name="Hirama C."/>
            <person name="Nakamura Y."/>
            <person name="Ogasawara N."/>
            <person name="Kuhara S."/>
            <person name="Horikoshi K."/>
        </authorList>
    </citation>
    <scope>NUCLEOTIDE SEQUENCE [LARGE SCALE GENOMIC DNA]</scope>
    <source>
        <strain evidence="4">ATCC BAA-125 / DSM 18197 / FERM 7344 / JCM 9153 / C-125</strain>
    </source>
</reference>
<dbReference type="AlphaFoldDB" id="Q9K944"/>
<dbReference type="STRING" id="272558.gene:10728706"/>
<dbReference type="eggNOG" id="COG0657">
    <property type="taxonomic scope" value="Bacteria"/>
</dbReference>
<evidence type="ECO:0000313" key="4">
    <source>
        <dbReference type="Proteomes" id="UP000001258"/>
    </source>
</evidence>
<proteinExistence type="predicted"/>
<dbReference type="PIR" id="F84000">
    <property type="entry name" value="F84000"/>
</dbReference>
<dbReference type="OrthoDB" id="9815425at2"/>
<organism evidence="3 4">
    <name type="scientific">Halalkalibacterium halodurans (strain ATCC BAA-125 / DSM 18197 / FERM 7344 / JCM 9153 / C-125)</name>
    <name type="common">Bacillus halodurans</name>
    <dbReference type="NCBI Taxonomy" id="272558"/>
    <lineage>
        <taxon>Bacteria</taxon>
        <taxon>Bacillati</taxon>
        <taxon>Bacillota</taxon>
        <taxon>Bacilli</taxon>
        <taxon>Bacillales</taxon>
        <taxon>Bacillaceae</taxon>
        <taxon>Halalkalibacterium (ex Joshi et al. 2022)</taxon>
    </lineage>
</organism>
<dbReference type="Gene3D" id="3.40.50.1820">
    <property type="entry name" value="alpha/beta hydrolase"/>
    <property type="match status" value="1"/>
</dbReference>
<sequence length="321" mass="36130">MDRQTIAQKFQERILGLLFYPYHSRILQTFTQKWRDRIDRDRSNALEPSTIPFVQREEKILPTSYGGTRVLIYRPDKTLNSSIPVYVNMHGGGFVMGNAEMDDVWCRVIADRANCVVVNIDYRLAPQHKFPTAVYECYEVVKWLVDHPEQFSITPQKVAIGGHSAGGNLATAVCLLNLERGNELPIIYQIIDYAPLDLHTDPALKPSFKDAIPVKMARLFNASYVETEEDARNPLASPLFAESLQGLPDALVITAERDSLAAEGEQYAERLKQAGVKVTYKDYKGMPHGFTHAGDLAVAEHAWHLMCDKLKEAFSESCGPM</sequence>
<gene>
    <name evidence="3" type="ordered locus">BH2806</name>
</gene>
<dbReference type="PANTHER" id="PTHR48081">
    <property type="entry name" value="AB HYDROLASE SUPERFAMILY PROTEIN C4A8.06C"/>
    <property type="match status" value="1"/>
</dbReference>
<keyword evidence="4" id="KW-1185">Reference proteome</keyword>